<dbReference type="RefSeq" id="WP_077839887.1">
    <property type="nucleotide sequence ID" value="NZ_JABTAE010000001.1"/>
</dbReference>
<comment type="caution">
    <text evidence="1">The sequence shown here is derived from an EMBL/GenBank/DDBJ whole genome shotgun (WGS) entry which is preliminary data.</text>
</comment>
<name>A0A1S8S1Z2_CLOBE</name>
<sequence length="94" mass="10860">MGKIYLISNGHKSYEIFEADETFILKIADVLINKFEFKNQNEPLIGLDGCCMDLYNGQVRITVGWDNWSGCFTMAYCNEGDNYIVKLGEYFDKH</sequence>
<gene>
    <name evidence="1" type="ORF">CLBCK_35110</name>
</gene>
<proteinExistence type="predicted"/>
<evidence type="ECO:0000313" key="2">
    <source>
        <dbReference type="Proteomes" id="UP000190973"/>
    </source>
</evidence>
<accession>A0A1S8S1Z2</accession>
<organism evidence="1 2">
    <name type="scientific">Clostridium beijerinckii</name>
    <name type="common">Clostridium MP</name>
    <dbReference type="NCBI Taxonomy" id="1520"/>
    <lineage>
        <taxon>Bacteria</taxon>
        <taxon>Bacillati</taxon>
        <taxon>Bacillota</taxon>
        <taxon>Clostridia</taxon>
        <taxon>Eubacteriales</taxon>
        <taxon>Clostridiaceae</taxon>
        <taxon>Clostridium</taxon>
    </lineage>
</organism>
<evidence type="ECO:0000313" key="1">
    <source>
        <dbReference type="EMBL" id="OOM59468.1"/>
    </source>
</evidence>
<protein>
    <submittedName>
        <fullName evidence="1">Uncharacterized protein</fullName>
    </submittedName>
</protein>
<reference evidence="1 2" key="1">
    <citation type="submission" date="2016-05" db="EMBL/GenBank/DDBJ databases">
        <title>Microbial solvent formation.</title>
        <authorList>
            <person name="Poehlein A."/>
            <person name="Montoya Solano J.D."/>
            <person name="Flitsch S."/>
            <person name="Krabben P."/>
            <person name="Duerre P."/>
            <person name="Daniel R."/>
        </authorList>
    </citation>
    <scope>NUCLEOTIDE SEQUENCE [LARGE SCALE GENOMIC DNA]</scope>
    <source>
        <strain evidence="1 2">DSM 53</strain>
    </source>
</reference>
<dbReference type="AlphaFoldDB" id="A0A1S8S1Z2"/>
<dbReference type="Proteomes" id="UP000190973">
    <property type="component" value="Unassembled WGS sequence"/>
</dbReference>
<dbReference type="EMBL" id="LZZI01000075">
    <property type="protein sequence ID" value="OOM59468.1"/>
    <property type="molecule type" value="Genomic_DNA"/>
</dbReference>